<evidence type="ECO:0000256" key="1">
    <source>
        <dbReference type="SAM" id="MobiDB-lite"/>
    </source>
</evidence>
<dbReference type="EMBL" id="PJQD01000122">
    <property type="protein sequence ID" value="POY70378.1"/>
    <property type="molecule type" value="Genomic_DNA"/>
</dbReference>
<name>A0A2S5B0R8_9BASI</name>
<protein>
    <recommendedName>
        <fullName evidence="4">Transcription factor Opi1</fullName>
    </recommendedName>
</protein>
<evidence type="ECO:0000313" key="3">
    <source>
        <dbReference type="Proteomes" id="UP000237144"/>
    </source>
</evidence>
<feature type="region of interest" description="Disordered" evidence="1">
    <location>
        <begin position="257"/>
        <end position="293"/>
    </location>
</feature>
<dbReference type="GO" id="GO:0003714">
    <property type="term" value="F:transcription corepressor activity"/>
    <property type="evidence" value="ECO:0007669"/>
    <property type="project" value="InterPro"/>
</dbReference>
<organism evidence="2 3">
    <name type="scientific">Rhodotorula taiwanensis</name>
    <dbReference type="NCBI Taxonomy" id="741276"/>
    <lineage>
        <taxon>Eukaryota</taxon>
        <taxon>Fungi</taxon>
        <taxon>Dikarya</taxon>
        <taxon>Basidiomycota</taxon>
        <taxon>Pucciniomycotina</taxon>
        <taxon>Microbotryomycetes</taxon>
        <taxon>Sporidiobolales</taxon>
        <taxon>Sporidiobolaceae</taxon>
        <taxon>Rhodotorula</taxon>
    </lineage>
</organism>
<accession>A0A2S5B0R8</accession>
<dbReference type="PANTHER" id="PTHR38406">
    <property type="entry name" value="TRANSCRIPTIONAL REPRESSOR OPI1"/>
    <property type="match status" value="1"/>
</dbReference>
<evidence type="ECO:0000313" key="2">
    <source>
        <dbReference type="EMBL" id="POY70378.1"/>
    </source>
</evidence>
<dbReference type="GO" id="GO:0008654">
    <property type="term" value="P:phospholipid biosynthetic process"/>
    <property type="evidence" value="ECO:0007669"/>
    <property type="project" value="TreeGrafter"/>
</dbReference>
<feature type="region of interest" description="Disordered" evidence="1">
    <location>
        <begin position="454"/>
        <end position="517"/>
    </location>
</feature>
<dbReference type="Pfam" id="PF08618">
    <property type="entry name" value="Opi1"/>
    <property type="match status" value="2"/>
</dbReference>
<comment type="caution">
    <text evidence="2">The sequence shown here is derived from an EMBL/GenBank/DDBJ whole genome shotgun (WGS) entry which is preliminary data.</text>
</comment>
<feature type="compositionally biased region" description="Polar residues" evidence="1">
    <location>
        <begin position="122"/>
        <end position="132"/>
    </location>
</feature>
<feature type="compositionally biased region" description="Low complexity" evidence="1">
    <location>
        <begin position="578"/>
        <end position="606"/>
    </location>
</feature>
<dbReference type="PANTHER" id="PTHR38406:SF1">
    <property type="entry name" value="TRANSCRIPTIONAL REPRESSOR OPI1"/>
    <property type="match status" value="1"/>
</dbReference>
<feature type="region of interest" description="Disordered" evidence="1">
    <location>
        <begin position="68"/>
        <end position="132"/>
    </location>
</feature>
<gene>
    <name evidence="2" type="ORF">BMF94_6659</name>
</gene>
<feature type="compositionally biased region" description="Polar residues" evidence="1">
    <location>
        <begin position="71"/>
        <end position="81"/>
    </location>
</feature>
<sequence>MSAAHPAEPAATMDGAVHAVPVPLAGEPAQPSALAEAGPASVDMHHDDENMTDDMRLAISALGLMREGSLSGKSPTPTSATVAPFPLPLAQDGQQDNRNGIDGATHTYGPGDARGRSDSRVQSDPSRSASTASMASYSEAWTGSHTHGTGYSSPATSMHLHQQYENGTGPGTDAAMADETGQAGDDDPHFMTRVSQLPIVSGGIEWYERSKANSRVVKYGADLVESSISAVSRPIANNIPLGGALDEFACRQLDRIGASPNRKSPRALPHSEFGSTASEDPNHTGHSATVSPPVEGDMVHAADGSLLAPGHGQLATIPHGQRSRWQTVLLEAGGLGAAVSEESLKSLRYCLQWLLYATAHLDHHIGTLRDFIASLRAQPRGGSSSHNALIAVSASAHLTQIKHDIVETIRKVVDVVSKYAGAALPEQAKRYVKQSILGLPVKWASAVEVRAGRRSRETSVGTAAMAVDSRTATPRPDRQHEALGEARHAGASVDGTRKPANDAASAPPGESYEFSPTEDAADRVLTFAVESLDMLRSVTSIFGESIEKAEAWIERLRVIGVDRQRQRQAAQDDDFPQGALPALPAPSEEESVSATSSAVPAGPSAGVKRRRTSASTANGGLNEADGARKADEEMADGDEEASSRRKRGTRRSS</sequence>
<dbReference type="OrthoDB" id="2441642at2759"/>
<proteinExistence type="predicted"/>
<feature type="region of interest" description="Disordered" evidence="1">
    <location>
        <begin position="161"/>
        <end position="189"/>
    </location>
</feature>
<dbReference type="GO" id="GO:0006357">
    <property type="term" value="P:regulation of transcription by RNA polymerase II"/>
    <property type="evidence" value="ECO:0007669"/>
    <property type="project" value="TreeGrafter"/>
</dbReference>
<feature type="compositionally biased region" description="Basic residues" evidence="1">
    <location>
        <begin position="644"/>
        <end position="653"/>
    </location>
</feature>
<feature type="region of interest" description="Disordered" evidence="1">
    <location>
        <begin position="567"/>
        <end position="653"/>
    </location>
</feature>
<dbReference type="STRING" id="741276.A0A2S5B0R8"/>
<dbReference type="Proteomes" id="UP000237144">
    <property type="component" value="Unassembled WGS sequence"/>
</dbReference>
<feature type="compositionally biased region" description="Polar residues" evidence="1">
    <location>
        <begin position="273"/>
        <end position="290"/>
    </location>
</feature>
<dbReference type="GO" id="GO:0005783">
    <property type="term" value="C:endoplasmic reticulum"/>
    <property type="evidence" value="ECO:0007669"/>
    <property type="project" value="TreeGrafter"/>
</dbReference>
<dbReference type="GO" id="GO:0005634">
    <property type="term" value="C:nucleus"/>
    <property type="evidence" value="ECO:0007669"/>
    <property type="project" value="TreeGrafter"/>
</dbReference>
<reference evidence="2 3" key="1">
    <citation type="journal article" date="2018" name="Front. Microbiol.">
        <title>Prospects for Fungal Bioremediation of Acidic Radioactive Waste Sites: Characterization and Genome Sequence of Rhodotorula taiwanensis MD1149.</title>
        <authorList>
            <person name="Tkavc R."/>
            <person name="Matrosova V.Y."/>
            <person name="Grichenko O.E."/>
            <person name="Gostincar C."/>
            <person name="Volpe R.P."/>
            <person name="Klimenkova P."/>
            <person name="Gaidamakova E.K."/>
            <person name="Zhou C.E."/>
            <person name="Stewart B.J."/>
            <person name="Lyman M.G."/>
            <person name="Malfatti S.A."/>
            <person name="Rubinfeld B."/>
            <person name="Courtot M."/>
            <person name="Singh J."/>
            <person name="Dalgard C.L."/>
            <person name="Hamilton T."/>
            <person name="Frey K.G."/>
            <person name="Gunde-Cimerman N."/>
            <person name="Dugan L."/>
            <person name="Daly M.J."/>
        </authorList>
    </citation>
    <scope>NUCLEOTIDE SEQUENCE [LARGE SCALE GENOMIC DNA]</scope>
    <source>
        <strain evidence="2 3">MD1149</strain>
    </source>
</reference>
<dbReference type="InterPro" id="IPR013927">
    <property type="entry name" value="TF_Opi1_Ccg-8"/>
</dbReference>
<keyword evidence="3" id="KW-1185">Reference proteome</keyword>
<dbReference type="AlphaFoldDB" id="A0A2S5B0R8"/>
<evidence type="ECO:0008006" key="4">
    <source>
        <dbReference type="Google" id="ProtNLM"/>
    </source>
</evidence>
<dbReference type="GO" id="GO:0030968">
    <property type="term" value="P:endoplasmic reticulum unfolded protein response"/>
    <property type="evidence" value="ECO:0007669"/>
    <property type="project" value="TreeGrafter"/>
</dbReference>
<feature type="compositionally biased region" description="Basic and acidic residues" evidence="1">
    <location>
        <begin position="475"/>
        <end position="488"/>
    </location>
</feature>